<dbReference type="Pfam" id="PF00082">
    <property type="entry name" value="Peptidase_S8"/>
    <property type="match status" value="1"/>
</dbReference>
<dbReference type="EMBL" id="ML996082">
    <property type="protein sequence ID" value="KAF2156515.1"/>
    <property type="molecule type" value="Genomic_DNA"/>
</dbReference>
<evidence type="ECO:0000256" key="2">
    <source>
        <dbReference type="ARBA" id="ARBA00022670"/>
    </source>
</evidence>
<dbReference type="Gene3D" id="3.40.50.200">
    <property type="entry name" value="Peptidase S8/S53 domain"/>
    <property type="match status" value="1"/>
</dbReference>
<evidence type="ECO:0000313" key="9">
    <source>
        <dbReference type="EMBL" id="KAF2156515.1"/>
    </source>
</evidence>
<comment type="caution">
    <text evidence="9">The sequence shown here is derived from an EMBL/GenBank/DDBJ whole genome shotgun (WGS) entry which is preliminary data.</text>
</comment>
<dbReference type="InterPro" id="IPR010259">
    <property type="entry name" value="S8pro/Inhibitor_I9"/>
</dbReference>
<dbReference type="PANTHER" id="PTHR43806">
    <property type="entry name" value="PEPTIDASE S8"/>
    <property type="match status" value="1"/>
</dbReference>
<feature type="non-terminal residue" evidence="9">
    <location>
        <position position="303"/>
    </location>
</feature>
<sequence length="303" mass="32832">HGISHQYAFGDFRGFAGQFSRAVVAQISRHKHVSSIVSDRLIGYDEESQSQTKATWGLHHMSHYSKDNPKIEEGIYWYNKTAGAGTFGYVIDGAVNVNHVDIRGRATKGYNALGSSYPFKATNGHATYVSSIMCGRIFGVSKLCNIISVQVVQWDFTNYAMVLDGFQWAVKDILEKKRQAKAVINISLELDHSSPVLDKAIHDASRKGITTVVAAGNGGRDIRMGTSPATASSAIVVGAVDVNFTRWKNSNYGKNVSLFAPGVSVKAAWLGGIRRNQACRTATGTSAAAPHVAGLVLYYKSLE</sequence>
<dbReference type="GO" id="GO:0005576">
    <property type="term" value="C:extracellular region"/>
    <property type="evidence" value="ECO:0007669"/>
    <property type="project" value="UniProtKB-ARBA"/>
</dbReference>
<dbReference type="InterPro" id="IPR000209">
    <property type="entry name" value="Peptidase_S8/S53_dom"/>
</dbReference>
<evidence type="ECO:0000313" key="10">
    <source>
        <dbReference type="Proteomes" id="UP000799439"/>
    </source>
</evidence>
<organism evidence="9 10">
    <name type="scientific">Myriangium duriaei CBS 260.36</name>
    <dbReference type="NCBI Taxonomy" id="1168546"/>
    <lineage>
        <taxon>Eukaryota</taxon>
        <taxon>Fungi</taxon>
        <taxon>Dikarya</taxon>
        <taxon>Ascomycota</taxon>
        <taxon>Pezizomycotina</taxon>
        <taxon>Dothideomycetes</taxon>
        <taxon>Dothideomycetidae</taxon>
        <taxon>Myriangiales</taxon>
        <taxon>Myriangiaceae</taxon>
        <taxon>Myriangium</taxon>
    </lineage>
</organism>
<evidence type="ECO:0000256" key="3">
    <source>
        <dbReference type="ARBA" id="ARBA00022729"/>
    </source>
</evidence>
<keyword evidence="10" id="KW-1185">Reference proteome</keyword>
<evidence type="ECO:0000256" key="5">
    <source>
        <dbReference type="ARBA" id="ARBA00022825"/>
    </source>
</evidence>
<comment type="similarity">
    <text evidence="1 6">Belongs to the peptidase S8 family.</text>
</comment>
<dbReference type="InterPro" id="IPR036852">
    <property type="entry name" value="Peptidase_S8/S53_dom_sf"/>
</dbReference>
<keyword evidence="5 6" id="KW-0720">Serine protease</keyword>
<keyword evidence="4 6" id="KW-0378">Hydrolase</keyword>
<dbReference type="Pfam" id="PF05922">
    <property type="entry name" value="Inhibitor_I9"/>
    <property type="match status" value="1"/>
</dbReference>
<feature type="active site" description="Charge relay system" evidence="6">
    <location>
        <position position="92"/>
    </location>
</feature>
<dbReference type="PRINTS" id="PR00723">
    <property type="entry name" value="SUBTILISIN"/>
</dbReference>
<gene>
    <name evidence="9" type="ORF">K461DRAFT_216704</name>
</gene>
<keyword evidence="3" id="KW-0732">Signal</keyword>
<proteinExistence type="inferred from homology"/>
<dbReference type="PANTHER" id="PTHR43806:SF58">
    <property type="entry name" value="ALKALINE PROTEASE 1-RELATED"/>
    <property type="match status" value="1"/>
</dbReference>
<dbReference type="PROSITE" id="PS00138">
    <property type="entry name" value="SUBTILASE_SER"/>
    <property type="match status" value="1"/>
</dbReference>
<dbReference type="InterPro" id="IPR050131">
    <property type="entry name" value="Peptidase_S8_subtilisin-like"/>
</dbReference>
<protein>
    <submittedName>
        <fullName evidence="9">Alkaline protease</fullName>
    </submittedName>
</protein>
<name>A0A9P4J9G8_9PEZI</name>
<dbReference type="GO" id="GO:0004252">
    <property type="term" value="F:serine-type endopeptidase activity"/>
    <property type="evidence" value="ECO:0007669"/>
    <property type="project" value="UniProtKB-UniRule"/>
</dbReference>
<dbReference type="InterPro" id="IPR015500">
    <property type="entry name" value="Peptidase_S8_subtilisin-rel"/>
</dbReference>
<dbReference type="PROSITE" id="PS51892">
    <property type="entry name" value="SUBTILASE"/>
    <property type="match status" value="1"/>
</dbReference>
<feature type="domain" description="Peptidase S8/S53" evidence="7">
    <location>
        <begin position="90"/>
        <end position="301"/>
    </location>
</feature>
<dbReference type="GO" id="GO:0006508">
    <property type="term" value="P:proteolysis"/>
    <property type="evidence" value="ECO:0007669"/>
    <property type="project" value="UniProtKB-KW"/>
</dbReference>
<keyword evidence="2 6" id="KW-0645">Protease</keyword>
<dbReference type="SUPFAM" id="SSF52743">
    <property type="entry name" value="Subtilisin-like"/>
    <property type="match status" value="1"/>
</dbReference>
<reference evidence="9" key="1">
    <citation type="journal article" date="2020" name="Stud. Mycol.">
        <title>101 Dothideomycetes genomes: a test case for predicting lifestyles and emergence of pathogens.</title>
        <authorList>
            <person name="Haridas S."/>
            <person name="Albert R."/>
            <person name="Binder M."/>
            <person name="Bloem J."/>
            <person name="Labutti K."/>
            <person name="Salamov A."/>
            <person name="Andreopoulos B."/>
            <person name="Baker S."/>
            <person name="Barry K."/>
            <person name="Bills G."/>
            <person name="Bluhm B."/>
            <person name="Cannon C."/>
            <person name="Castanera R."/>
            <person name="Culley D."/>
            <person name="Daum C."/>
            <person name="Ezra D."/>
            <person name="Gonzalez J."/>
            <person name="Henrissat B."/>
            <person name="Kuo A."/>
            <person name="Liang C."/>
            <person name="Lipzen A."/>
            <person name="Lutzoni F."/>
            <person name="Magnuson J."/>
            <person name="Mondo S."/>
            <person name="Nolan M."/>
            <person name="Ohm R."/>
            <person name="Pangilinan J."/>
            <person name="Park H.-J."/>
            <person name="Ramirez L."/>
            <person name="Alfaro M."/>
            <person name="Sun H."/>
            <person name="Tritt A."/>
            <person name="Yoshinaga Y."/>
            <person name="Zwiers L.-H."/>
            <person name="Turgeon B."/>
            <person name="Goodwin S."/>
            <person name="Spatafora J."/>
            <person name="Crous P."/>
            <person name="Grigoriev I."/>
        </authorList>
    </citation>
    <scope>NUCLEOTIDE SEQUENCE</scope>
    <source>
        <strain evidence="9">CBS 260.36</strain>
    </source>
</reference>
<dbReference type="AlphaFoldDB" id="A0A9P4J9G8"/>
<evidence type="ECO:0000259" key="8">
    <source>
        <dbReference type="Pfam" id="PF05922"/>
    </source>
</evidence>
<feature type="non-terminal residue" evidence="9">
    <location>
        <position position="1"/>
    </location>
</feature>
<evidence type="ECO:0000256" key="6">
    <source>
        <dbReference type="PROSITE-ProRule" id="PRU01240"/>
    </source>
</evidence>
<feature type="active site" description="Charge relay system" evidence="6">
    <location>
        <position position="125"/>
    </location>
</feature>
<evidence type="ECO:0000256" key="1">
    <source>
        <dbReference type="ARBA" id="ARBA00011073"/>
    </source>
</evidence>
<evidence type="ECO:0000259" key="7">
    <source>
        <dbReference type="Pfam" id="PF00082"/>
    </source>
</evidence>
<dbReference type="Proteomes" id="UP000799439">
    <property type="component" value="Unassembled WGS sequence"/>
</dbReference>
<accession>A0A9P4J9G8</accession>
<evidence type="ECO:0000256" key="4">
    <source>
        <dbReference type="ARBA" id="ARBA00022801"/>
    </source>
</evidence>
<dbReference type="InterPro" id="IPR023828">
    <property type="entry name" value="Peptidase_S8_Ser-AS"/>
</dbReference>
<dbReference type="OrthoDB" id="206201at2759"/>
<feature type="domain" description="Inhibitor I9" evidence="8">
    <location>
        <begin position="2"/>
        <end position="40"/>
    </location>
</feature>
<feature type="active site" description="Charge relay system" evidence="6">
    <location>
        <position position="286"/>
    </location>
</feature>